<accession>A0A0A9AD73</accession>
<sequence>MTPQQNQPMTKTKKVRPNKTKKVLETSKVLAAQQAEGHAAE</sequence>
<proteinExistence type="predicted"/>
<reference evidence="2" key="2">
    <citation type="journal article" date="2015" name="Data Brief">
        <title>Shoot transcriptome of the giant reed, Arundo donax.</title>
        <authorList>
            <person name="Barrero R.A."/>
            <person name="Guerrero F.D."/>
            <person name="Moolhuijzen P."/>
            <person name="Goolsby J.A."/>
            <person name="Tidwell J."/>
            <person name="Bellgard S.E."/>
            <person name="Bellgard M.I."/>
        </authorList>
    </citation>
    <scope>NUCLEOTIDE SEQUENCE</scope>
    <source>
        <tissue evidence="2">Shoot tissue taken approximately 20 cm above the soil surface</tissue>
    </source>
</reference>
<dbReference type="AlphaFoldDB" id="A0A0A9AD73"/>
<protein>
    <submittedName>
        <fullName evidence="2">Uncharacterized protein</fullName>
    </submittedName>
</protein>
<dbReference type="EMBL" id="GBRH01250007">
    <property type="protein sequence ID" value="JAD47888.1"/>
    <property type="molecule type" value="Transcribed_RNA"/>
</dbReference>
<evidence type="ECO:0000256" key="1">
    <source>
        <dbReference type="SAM" id="MobiDB-lite"/>
    </source>
</evidence>
<evidence type="ECO:0000313" key="2">
    <source>
        <dbReference type="EMBL" id="JAD47888.1"/>
    </source>
</evidence>
<feature type="compositionally biased region" description="Basic residues" evidence="1">
    <location>
        <begin position="11"/>
        <end position="21"/>
    </location>
</feature>
<name>A0A0A9AD73_ARUDO</name>
<organism evidence="2">
    <name type="scientific">Arundo donax</name>
    <name type="common">Giant reed</name>
    <name type="synonym">Donax arundinaceus</name>
    <dbReference type="NCBI Taxonomy" id="35708"/>
    <lineage>
        <taxon>Eukaryota</taxon>
        <taxon>Viridiplantae</taxon>
        <taxon>Streptophyta</taxon>
        <taxon>Embryophyta</taxon>
        <taxon>Tracheophyta</taxon>
        <taxon>Spermatophyta</taxon>
        <taxon>Magnoliopsida</taxon>
        <taxon>Liliopsida</taxon>
        <taxon>Poales</taxon>
        <taxon>Poaceae</taxon>
        <taxon>PACMAD clade</taxon>
        <taxon>Arundinoideae</taxon>
        <taxon>Arundineae</taxon>
        <taxon>Arundo</taxon>
    </lineage>
</organism>
<reference evidence="2" key="1">
    <citation type="submission" date="2014-09" db="EMBL/GenBank/DDBJ databases">
        <authorList>
            <person name="Magalhaes I.L.F."/>
            <person name="Oliveira U."/>
            <person name="Santos F.R."/>
            <person name="Vidigal T.H.D.A."/>
            <person name="Brescovit A.D."/>
            <person name="Santos A.J."/>
        </authorList>
    </citation>
    <scope>NUCLEOTIDE SEQUENCE</scope>
    <source>
        <tissue evidence="2">Shoot tissue taken approximately 20 cm above the soil surface</tissue>
    </source>
</reference>
<feature type="region of interest" description="Disordered" evidence="1">
    <location>
        <begin position="1"/>
        <end position="25"/>
    </location>
</feature>